<dbReference type="SUPFAM" id="SSF57701">
    <property type="entry name" value="Zn2/Cys6 DNA-binding domain"/>
    <property type="match status" value="1"/>
</dbReference>
<proteinExistence type="predicted"/>
<sequence>MPKLITKKSAPKSFEGCLTCRLKKTRCDMAKPACKNCLDKNIECGGFDISLRWSEPLTFDYKHKPRGVKFDCSMITKDGTKILHRRRPIPLANWNDKYQRLSEFDYECLCFDKYEENEFGQKMELHTEEIVGPFTVFKARPNQASIDTSTRDYFNKKEPSEFISEKILINSSMTGIDTFYLEPYITNSPYHNLSYSEPTTPFINISEDEELEFSCTAASIDQYDETYDLQGIQDTFGNKSFVPFQEINQIDHNFLSLSGIFWGQESNEVKRETMSNFSSLLSLKYEDPSLFKFKYSFNNSTTS</sequence>
<dbReference type="Proteomes" id="UP000790833">
    <property type="component" value="Unassembled WGS sequence"/>
</dbReference>
<dbReference type="CDD" id="cd00067">
    <property type="entry name" value="GAL4"/>
    <property type="match status" value="1"/>
</dbReference>
<dbReference type="PROSITE" id="PS00463">
    <property type="entry name" value="ZN2_CY6_FUNGAL_1"/>
    <property type="match status" value="1"/>
</dbReference>
<evidence type="ECO:0000256" key="1">
    <source>
        <dbReference type="ARBA" id="ARBA00023015"/>
    </source>
</evidence>
<dbReference type="AlphaFoldDB" id="A0A9P8AIY6"/>
<protein>
    <recommendedName>
        <fullName evidence="5">Zn(2)-C6 fungal-type domain-containing protein</fullName>
    </recommendedName>
</protein>
<accession>A0A9P8AIY6</accession>
<dbReference type="PANTHER" id="PTHR31069:SF32">
    <property type="entry name" value="ARGININE METABOLISM REGULATION PROTEIN II"/>
    <property type="match status" value="1"/>
</dbReference>
<keyword evidence="4" id="KW-0539">Nucleus</keyword>
<dbReference type="PROSITE" id="PS50048">
    <property type="entry name" value="ZN2_CY6_FUNGAL_2"/>
    <property type="match status" value="1"/>
</dbReference>
<dbReference type="InterPro" id="IPR036864">
    <property type="entry name" value="Zn2-C6_fun-type_DNA-bd_sf"/>
</dbReference>
<gene>
    <name evidence="6" type="ORF">KQ657_004935</name>
</gene>
<dbReference type="Pfam" id="PF00172">
    <property type="entry name" value="Zn_clus"/>
    <property type="match status" value="1"/>
</dbReference>
<dbReference type="GO" id="GO:0008270">
    <property type="term" value="F:zinc ion binding"/>
    <property type="evidence" value="ECO:0007669"/>
    <property type="project" value="InterPro"/>
</dbReference>
<dbReference type="InterPro" id="IPR001138">
    <property type="entry name" value="Zn2Cys6_DnaBD"/>
</dbReference>
<keyword evidence="3" id="KW-0804">Transcription</keyword>
<reference evidence="6" key="1">
    <citation type="submission" date="2021-03" db="EMBL/GenBank/DDBJ databases">
        <authorList>
            <person name="Palmer J.M."/>
        </authorList>
    </citation>
    <scope>NUCLEOTIDE SEQUENCE</scope>
    <source>
        <strain evidence="6">ARV_011</strain>
    </source>
</reference>
<evidence type="ECO:0000313" key="7">
    <source>
        <dbReference type="Proteomes" id="UP000790833"/>
    </source>
</evidence>
<evidence type="ECO:0000256" key="3">
    <source>
        <dbReference type="ARBA" id="ARBA00023163"/>
    </source>
</evidence>
<name>A0A9P8AIY6_9ASCO</name>
<evidence type="ECO:0000256" key="4">
    <source>
        <dbReference type="ARBA" id="ARBA00023242"/>
    </source>
</evidence>
<evidence type="ECO:0000256" key="2">
    <source>
        <dbReference type="ARBA" id="ARBA00023125"/>
    </source>
</evidence>
<dbReference type="GeneID" id="66118309"/>
<evidence type="ECO:0000259" key="5">
    <source>
        <dbReference type="PROSITE" id="PS50048"/>
    </source>
</evidence>
<dbReference type="EMBL" id="JAHMUF010000008">
    <property type="protein sequence ID" value="KAG7194221.1"/>
    <property type="molecule type" value="Genomic_DNA"/>
</dbReference>
<comment type="caution">
    <text evidence="6">The sequence shown here is derived from an EMBL/GenBank/DDBJ whole genome shotgun (WGS) entry which is preliminary data.</text>
</comment>
<keyword evidence="2" id="KW-0238">DNA-binding</keyword>
<dbReference type="GO" id="GO:0003677">
    <property type="term" value="F:DNA binding"/>
    <property type="evidence" value="ECO:0007669"/>
    <property type="project" value="UniProtKB-KW"/>
</dbReference>
<dbReference type="OrthoDB" id="415590at2759"/>
<organism evidence="6 7">
    <name type="scientific">Scheffersomyces spartinae</name>
    <dbReference type="NCBI Taxonomy" id="45513"/>
    <lineage>
        <taxon>Eukaryota</taxon>
        <taxon>Fungi</taxon>
        <taxon>Dikarya</taxon>
        <taxon>Ascomycota</taxon>
        <taxon>Saccharomycotina</taxon>
        <taxon>Pichiomycetes</taxon>
        <taxon>Debaryomycetaceae</taxon>
        <taxon>Scheffersomyces</taxon>
    </lineage>
</organism>
<evidence type="ECO:0000313" key="6">
    <source>
        <dbReference type="EMBL" id="KAG7194221.1"/>
    </source>
</evidence>
<dbReference type="GO" id="GO:0000981">
    <property type="term" value="F:DNA-binding transcription factor activity, RNA polymerase II-specific"/>
    <property type="evidence" value="ECO:0007669"/>
    <property type="project" value="InterPro"/>
</dbReference>
<dbReference type="PANTHER" id="PTHR31069">
    <property type="entry name" value="OLEATE-ACTIVATED TRANSCRIPTION FACTOR 1-RELATED"/>
    <property type="match status" value="1"/>
</dbReference>
<dbReference type="InterPro" id="IPR050675">
    <property type="entry name" value="OAF3"/>
</dbReference>
<dbReference type="SMART" id="SM00066">
    <property type="entry name" value="GAL4"/>
    <property type="match status" value="1"/>
</dbReference>
<feature type="domain" description="Zn(2)-C6 fungal-type" evidence="5">
    <location>
        <begin position="16"/>
        <end position="44"/>
    </location>
</feature>
<keyword evidence="1" id="KW-0805">Transcription regulation</keyword>
<dbReference type="Gene3D" id="4.10.240.10">
    <property type="entry name" value="Zn(2)-C6 fungal-type DNA-binding domain"/>
    <property type="match status" value="1"/>
</dbReference>
<keyword evidence="7" id="KW-1185">Reference proteome</keyword>
<dbReference type="RefSeq" id="XP_043049768.1">
    <property type="nucleotide sequence ID" value="XM_043195595.1"/>
</dbReference>